<evidence type="ECO:0000256" key="6">
    <source>
        <dbReference type="ARBA" id="ARBA00023098"/>
    </source>
</evidence>
<keyword evidence="5" id="KW-0809">Transit peptide</keyword>
<reference evidence="10 13" key="1">
    <citation type="journal article" date="2015" name="Genome Announc.">
        <title>Complete Genome Sequence of the Nitrogen-Fixing and Solvent-Producing Clostridium pasteurianum DSM 525.</title>
        <authorList>
            <person name="Poehlein A."/>
            <person name="Grosse-Honebrink A."/>
            <person name="Zhang Y."/>
            <person name="Minton N.P."/>
            <person name="Daniel R."/>
        </authorList>
    </citation>
    <scope>NUCLEOTIDE SEQUENCE [LARGE SCALE GENOMIC DNA]</scope>
    <source>
        <strain evidence="10">DSM 525</strain>
        <strain evidence="13">DSM 525 / ATCC 6013</strain>
    </source>
</reference>
<keyword evidence="6" id="KW-0443">Lipid metabolism</keyword>
<evidence type="ECO:0000313" key="12">
    <source>
        <dbReference type="Proteomes" id="UP000028042"/>
    </source>
</evidence>
<sequence length="249" mass="29428">MGNKIYEEYYKVHHYEVDRNGRVFIATFINYFEDLALNHSESLDMGIDYLLKNNIAWVVYKWDIKIYKYAMLGEKLRVRTWAHSVRTFYAYRKFDIINSSGETIAQANSLWFMINIKRRRPCKIQDEIIEKFGLTKKDSSPIEFEKLKVPINITEEKNFVVRYSDIDTNKHVNNVKYVSWALETIPKNIINNYKLSQLKINYDKETAYGEVVKALGETVEVDNGYIIYTSLLNSNGDRLNLVKTTWIKE</sequence>
<dbReference type="RefSeq" id="WP_003445059.1">
    <property type="nucleotide sequence ID" value="NZ_ANZB01000006.1"/>
</dbReference>
<dbReference type="InterPro" id="IPR029069">
    <property type="entry name" value="HotDog_dom_sf"/>
</dbReference>
<evidence type="ECO:0000256" key="2">
    <source>
        <dbReference type="ARBA" id="ARBA00022516"/>
    </source>
</evidence>
<keyword evidence="4" id="KW-0276">Fatty acid metabolism</keyword>
<keyword evidence="2" id="KW-0444">Lipid biosynthesis</keyword>
<evidence type="ECO:0000256" key="3">
    <source>
        <dbReference type="ARBA" id="ARBA00022801"/>
    </source>
</evidence>
<dbReference type="GeneID" id="93076060"/>
<dbReference type="AlphaFoldDB" id="A0A0H3J7X7"/>
<dbReference type="PANTHER" id="PTHR31727">
    <property type="entry name" value="OLEOYL-ACYL CARRIER PROTEIN THIOESTERASE 1, CHLOROPLASTIC"/>
    <property type="match status" value="1"/>
</dbReference>
<evidence type="ECO:0000256" key="4">
    <source>
        <dbReference type="ARBA" id="ARBA00022832"/>
    </source>
</evidence>
<feature type="domain" description="Acyl-ACP thioesterase N-terminal hotdog" evidence="8">
    <location>
        <begin position="4"/>
        <end position="131"/>
    </location>
</feature>
<evidence type="ECO:0000256" key="7">
    <source>
        <dbReference type="ARBA" id="ARBA00023160"/>
    </source>
</evidence>
<dbReference type="InterPro" id="IPR049427">
    <property type="entry name" value="Acyl-ACP_TE_C"/>
</dbReference>
<dbReference type="EMBL" id="CP009268">
    <property type="protein sequence ID" value="AJA53999.1"/>
    <property type="molecule type" value="Genomic_DNA"/>
</dbReference>
<dbReference type="InterPro" id="IPR045023">
    <property type="entry name" value="FATA/B"/>
</dbReference>
<proteinExistence type="inferred from homology"/>
<dbReference type="GO" id="GO:0016297">
    <property type="term" value="F:fatty acyl-[ACP] hydrolase activity"/>
    <property type="evidence" value="ECO:0007669"/>
    <property type="project" value="InterPro"/>
</dbReference>
<dbReference type="Proteomes" id="UP000030905">
    <property type="component" value="Chromosome"/>
</dbReference>
<gene>
    <name evidence="10" type="ORF">CLPA_c39810</name>
    <name evidence="11" type="ORF">CP6013_03232</name>
</gene>
<comment type="similarity">
    <text evidence="1">Belongs to the acyl-ACP thioesterase family.</text>
</comment>
<dbReference type="Pfam" id="PF20791">
    <property type="entry name" value="Acyl-ACP_TE_C"/>
    <property type="match status" value="1"/>
</dbReference>
<evidence type="ECO:0000313" key="10">
    <source>
        <dbReference type="EMBL" id="AJA53999.1"/>
    </source>
</evidence>
<dbReference type="eggNOG" id="COG3884">
    <property type="taxonomic scope" value="Bacteria"/>
</dbReference>
<evidence type="ECO:0000256" key="1">
    <source>
        <dbReference type="ARBA" id="ARBA00006500"/>
    </source>
</evidence>
<evidence type="ECO:0000313" key="13">
    <source>
        <dbReference type="Proteomes" id="UP000030905"/>
    </source>
</evidence>
<feature type="domain" description="Acyl-ACP thioesterase-like C-terminal" evidence="9">
    <location>
        <begin position="154"/>
        <end position="248"/>
    </location>
</feature>
<accession>A0A0H3J7X7</accession>
<keyword evidence="13" id="KW-1185">Reference proteome</keyword>
<organism evidence="10 13">
    <name type="scientific">Clostridium pasteurianum DSM 525 = ATCC 6013</name>
    <dbReference type="NCBI Taxonomy" id="1262449"/>
    <lineage>
        <taxon>Bacteria</taxon>
        <taxon>Bacillati</taxon>
        <taxon>Bacillota</taxon>
        <taxon>Clostridia</taxon>
        <taxon>Eubacteriales</taxon>
        <taxon>Clostridiaceae</taxon>
        <taxon>Clostridium</taxon>
    </lineage>
</organism>
<evidence type="ECO:0000259" key="9">
    <source>
        <dbReference type="Pfam" id="PF20791"/>
    </source>
</evidence>
<dbReference type="Gene3D" id="3.10.129.10">
    <property type="entry name" value="Hotdog Thioesterase"/>
    <property type="match status" value="1"/>
</dbReference>
<dbReference type="Proteomes" id="UP000028042">
    <property type="component" value="Unassembled WGS sequence"/>
</dbReference>
<reference evidence="11 12" key="3">
    <citation type="journal article" name="Genome Announc.">
        <title>Improved Draft Genome Sequence of Clostridium pasteurianum Strain ATCC 6013 (DSM 525) Using a Hybrid Next-Generation Sequencing Approach.</title>
        <authorList>
            <person name="Pyne M.E."/>
            <person name="Utturkar S."/>
            <person name="Brown S.D."/>
            <person name="Moo-Young M."/>
            <person name="Chung D.A."/>
            <person name="Chou C.P."/>
        </authorList>
    </citation>
    <scope>NUCLEOTIDE SEQUENCE [LARGE SCALE GENOMIC DNA]</scope>
    <source>
        <strain evidence="11 12">ATCC 6013</strain>
    </source>
</reference>
<evidence type="ECO:0000313" key="11">
    <source>
        <dbReference type="EMBL" id="KRU13976.1"/>
    </source>
</evidence>
<protein>
    <submittedName>
        <fullName evidence="10">Acyl-ACP thioesterase</fullName>
    </submittedName>
</protein>
<dbReference type="GO" id="GO:0000036">
    <property type="term" value="F:acyl carrier activity"/>
    <property type="evidence" value="ECO:0007669"/>
    <property type="project" value="TreeGrafter"/>
</dbReference>
<dbReference type="PANTHER" id="PTHR31727:SF6">
    <property type="entry name" value="OLEOYL-ACYL CARRIER PROTEIN THIOESTERASE 1, CHLOROPLASTIC"/>
    <property type="match status" value="1"/>
</dbReference>
<keyword evidence="7" id="KW-0275">Fatty acid biosynthesis</keyword>
<dbReference type="KEGG" id="cpae:CPAST_c39810"/>
<evidence type="ECO:0000259" key="8">
    <source>
        <dbReference type="Pfam" id="PF01643"/>
    </source>
</evidence>
<keyword evidence="3" id="KW-0378">Hydrolase</keyword>
<evidence type="ECO:0000256" key="5">
    <source>
        <dbReference type="ARBA" id="ARBA00022946"/>
    </source>
</evidence>
<dbReference type="CDD" id="cd00586">
    <property type="entry name" value="4HBT"/>
    <property type="match status" value="1"/>
</dbReference>
<dbReference type="KEGG" id="cpat:CLPA_c39810"/>
<name>A0A0H3J7X7_CLOPA</name>
<reference evidence="11" key="2">
    <citation type="submission" date="2015-10" db="EMBL/GenBank/DDBJ databases">
        <title>Improved Draft Genome Sequence of Clostridium pasteurianum Strain ATCC 6013 (DSM 525) Using a Hybrid Next-Generation Sequencing Approach.</title>
        <authorList>
            <person name="Pyne M.E."/>
            <person name="Utturkar S.M."/>
            <person name="Brown S.D."/>
            <person name="Moo-Young M."/>
            <person name="Chung D.A."/>
            <person name="Chou P.C."/>
        </authorList>
    </citation>
    <scope>NUCLEOTIDE SEQUENCE</scope>
    <source>
        <strain evidence="11">ATCC 6013</strain>
    </source>
</reference>
<dbReference type="SUPFAM" id="SSF54637">
    <property type="entry name" value="Thioesterase/thiol ester dehydrase-isomerase"/>
    <property type="match status" value="2"/>
</dbReference>
<dbReference type="InterPro" id="IPR002864">
    <property type="entry name" value="Acyl-ACP_thioesterase_NHD"/>
</dbReference>
<dbReference type="PATRIC" id="fig|1262449.3.peg.2149"/>
<dbReference type="Pfam" id="PF01643">
    <property type="entry name" value="Acyl-ACP_TE"/>
    <property type="match status" value="1"/>
</dbReference>
<dbReference type="EMBL" id="JPGY02000001">
    <property type="protein sequence ID" value="KRU13976.1"/>
    <property type="molecule type" value="Genomic_DNA"/>
</dbReference>